<keyword evidence="2" id="KW-1185">Reference proteome</keyword>
<feature type="transmembrane region" description="Helical" evidence="1">
    <location>
        <begin position="277"/>
        <end position="296"/>
    </location>
</feature>
<sequence length="305" mass="34266">MTNEVTNATVSPKQSGLRKSNSKYHNFVVKRGSSDSEINNDAVNIALLTITKGYDNFVLFIIEIIMGAYDNITDFSDIPEKFDYGYIGVAYFWSFIITTAKEIGHSVGKCKMGSYLMSSVFGLPTTALITYILLPLRLFLIKRITDNNFMTVAERRLDLIINAFVLGMCVENVINSIGLTVSDGSVTYYLPVVIAVSITVIGPSLERNRTKFILTIMGITLCTSLVLATVFSKINTEYFLGLMLDMVFSFFNIQFLIANLRKPKDERDMTSAQTMSLILSLYTHLCITFLTGRYFFEETVDKLVN</sequence>
<feature type="transmembrane region" description="Helical" evidence="1">
    <location>
        <begin position="238"/>
        <end position="257"/>
    </location>
</feature>
<feature type="transmembrane region" description="Helical" evidence="1">
    <location>
        <begin position="157"/>
        <end position="174"/>
    </location>
</feature>
<keyword evidence="1" id="KW-1133">Transmembrane helix</keyword>
<feature type="transmembrane region" description="Helical" evidence="1">
    <location>
        <begin position="115"/>
        <end position="136"/>
    </location>
</feature>
<feature type="transmembrane region" description="Helical" evidence="1">
    <location>
        <begin position="212"/>
        <end position="232"/>
    </location>
</feature>
<dbReference type="Proteomes" id="UP000046392">
    <property type="component" value="Unplaced"/>
</dbReference>
<dbReference type="STRING" id="174720.A0A0N5BUH5"/>
<organism evidence="2 3">
    <name type="scientific">Strongyloides papillosus</name>
    <name type="common">Intestinal threadworm</name>
    <dbReference type="NCBI Taxonomy" id="174720"/>
    <lineage>
        <taxon>Eukaryota</taxon>
        <taxon>Metazoa</taxon>
        <taxon>Ecdysozoa</taxon>
        <taxon>Nematoda</taxon>
        <taxon>Chromadorea</taxon>
        <taxon>Rhabditida</taxon>
        <taxon>Tylenchina</taxon>
        <taxon>Panagrolaimomorpha</taxon>
        <taxon>Strongyloidoidea</taxon>
        <taxon>Strongyloididae</taxon>
        <taxon>Strongyloides</taxon>
    </lineage>
</organism>
<evidence type="ECO:0000313" key="2">
    <source>
        <dbReference type="Proteomes" id="UP000046392"/>
    </source>
</evidence>
<proteinExistence type="predicted"/>
<reference evidence="3" key="1">
    <citation type="submission" date="2017-02" db="UniProtKB">
        <authorList>
            <consortium name="WormBaseParasite"/>
        </authorList>
    </citation>
    <scope>IDENTIFICATION</scope>
</reference>
<keyword evidence="1" id="KW-0812">Transmembrane</keyword>
<dbReference type="AlphaFoldDB" id="A0A0N5BUH5"/>
<name>A0A0N5BUH5_STREA</name>
<evidence type="ECO:0000256" key="1">
    <source>
        <dbReference type="SAM" id="Phobius"/>
    </source>
</evidence>
<accession>A0A0N5BUH5</accession>
<protein>
    <submittedName>
        <fullName evidence="3">Aa_trans domain-containing protein</fullName>
    </submittedName>
</protein>
<dbReference type="WBParaSite" id="SPAL_0000949500.1">
    <property type="protein sequence ID" value="SPAL_0000949500.1"/>
    <property type="gene ID" value="SPAL_0000949500"/>
</dbReference>
<feature type="transmembrane region" description="Helical" evidence="1">
    <location>
        <begin position="186"/>
        <end position="205"/>
    </location>
</feature>
<evidence type="ECO:0000313" key="3">
    <source>
        <dbReference type="WBParaSite" id="SPAL_0000949500.1"/>
    </source>
</evidence>
<keyword evidence="1" id="KW-0472">Membrane</keyword>